<reference evidence="1" key="1">
    <citation type="submission" date="2023-01" db="EMBL/GenBank/DDBJ databases">
        <authorList>
            <person name="Van Ghelder C."/>
            <person name="Rancurel C."/>
        </authorList>
    </citation>
    <scope>NUCLEOTIDE SEQUENCE</scope>
    <source>
        <strain evidence="1">CNCM I-4278</strain>
    </source>
</reference>
<proteinExistence type="predicted"/>
<accession>A0A9W4XUM3</accession>
<evidence type="ECO:0000313" key="2">
    <source>
        <dbReference type="Proteomes" id="UP001152607"/>
    </source>
</evidence>
<name>A0A9W4XUM3_9PLEO</name>
<dbReference type="Proteomes" id="UP001152607">
    <property type="component" value="Unassembled WGS sequence"/>
</dbReference>
<sequence>MADRHHYAVSFPDTKTPPSSRQIVTASLSSDAAIESALYLSLAYAYFYRL</sequence>
<protein>
    <submittedName>
        <fullName evidence="1">Uncharacterized protein</fullName>
    </submittedName>
</protein>
<dbReference type="EMBL" id="CAOQHR010000008">
    <property type="protein sequence ID" value="CAI6338271.1"/>
    <property type="molecule type" value="Genomic_DNA"/>
</dbReference>
<evidence type="ECO:0000313" key="1">
    <source>
        <dbReference type="EMBL" id="CAI6338271.1"/>
    </source>
</evidence>
<organism evidence="1 2">
    <name type="scientific">Periconia digitata</name>
    <dbReference type="NCBI Taxonomy" id="1303443"/>
    <lineage>
        <taxon>Eukaryota</taxon>
        <taxon>Fungi</taxon>
        <taxon>Dikarya</taxon>
        <taxon>Ascomycota</taxon>
        <taxon>Pezizomycotina</taxon>
        <taxon>Dothideomycetes</taxon>
        <taxon>Pleosporomycetidae</taxon>
        <taxon>Pleosporales</taxon>
        <taxon>Massarineae</taxon>
        <taxon>Periconiaceae</taxon>
        <taxon>Periconia</taxon>
    </lineage>
</organism>
<gene>
    <name evidence="1" type="ORF">PDIGIT_LOCUS11398</name>
</gene>
<keyword evidence="2" id="KW-1185">Reference proteome</keyword>
<dbReference type="AlphaFoldDB" id="A0A9W4XUM3"/>
<comment type="caution">
    <text evidence="1">The sequence shown here is derived from an EMBL/GenBank/DDBJ whole genome shotgun (WGS) entry which is preliminary data.</text>
</comment>